<gene>
    <name evidence="1" type="ORF">EV138_4099</name>
</gene>
<name>A0A4R7TG94_9ACTN</name>
<dbReference type="EMBL" id="SOCE01000001">
    <property type="protein sequence ID" value="TDU90508.1"/>
    <property type="molecule type" value="Genomic_DNA"/>
</dbReference>
<proteinExistence type="predicted"/>
<protein>
    <submittedName>
        <fullName evidence="1">Uncharacterized protein DUF2867</fullName>
    </submittedName>
</protein>
<dbReference type="OrthoDB" id="7058586at2"/>
<comment type="caution">
    <text evidence="1">The sequence shown here is derived from an EMBL/GenBank/DDBJ whole genome shotgun (WGS) entry which is preliminary data.</text>
</comment>
<dbReference type="InterPro" id="IPR021295">
    <property type="entry name" value="DUF2867"/>
</dbReference>
<dbReference type="RefSeq" id="WP_133980414.1">
    <property type="nucleotide sequence ID" value="NZ_SOCE01000001.1"/>
</dbReference>
<organism evidence="1 2">
    <name type="scientific">Kribbella voronezhensis</name>
    <dbReference type="NCBI Taxonomy" id="2512212"/>
    <lineage>
        <taxon>Bacteria</taxon>
        <taxon>Bacillati</taxon>
        <taxon>Actinomycetota</taxon>
        <taxon>Actinomycetes</taxon>
        <taxon>Propionibacteriales</taxon>
        <taxon>Kribbellaceae</taxon>
        <taxon>Kribbella</taxon>
    </lineage>
</organism>
<evidence type="ECO:0000313" key="2">
    <source>
        <dbReference type="Proteomes" id="UP000295151"/>
    </source>
</evidence>
<dbReference type="AlphaFoldDB" id="A0A4R7TG94"/>
<sequence length="166" mass="18665">MTVRTDLPELADLLPTADVVDLKTATGTVTLREFVAGSLGPSPWWIKALFAARFVLAKALRLQTAGVPSRPRVRPETISFTPGDRAAFFEVVRGEEDHYLLLKVTDNHLIGYLAFITDNTSPTREFKVVTIVHFLRPAGRFYYAAIEPFHHLVLHSMIRSGLKTYR</sequence>
<reference evidence="1 2" key="1">
    <citation type="submission" date="2019-03" db="EMBL/GenBank/DDBJ databases">
        <title>Genomic Encyclopedia of Type Strains, Phase III (KMG-III): the genomes of soil and plant-associated and newly described type strains.</title>
        <authorList>
            <person name="Whitman W."/>
        </authorList>
    </citation>
    <scope>NUCLEOTIDE SEQUENCE [LARGE SCALE GENOMIC DNA]</scope>
    <source>
        <strain evidence="1 2">VKM Ac-2575</strain>
    </source>
</reference>
<dbReference type="Proteomes" id="UP000295151">
    <property type="component" value="Unassembled WGS sequence"/>
</dbReference>
<accession>A0A4R7TG94</accession>
<evidence type="ECO:0000313" key="1">
    <source>
        <dbReference type="EMBL" id="TDU90508.1"/>
    </source>
</evidence>
<keyword evidence="2" id="KW-1185">Reference proteome</keyword>
<dbReference type="Pfam" id="PF11066">
    <property type="entry name" value="DUF2867"/>
    <property type="match status" value="1"/>
</dbReference>